<evidence type="ECO:0000256" key="3">
    <source>
        <dbReference type="ARBA" id="ARBA00022645"/>
    </source>
</evidence>
<dbReference type="GO" id="GO:0005615">
    <property type="term" value="C:extracellular space"/>
    <property type="evidence" value="ECO:0007669"/>
    <property type="project" value="TreeGrafter"/>
</dbReference>
<dbReference type="RefSeq" id="WP_013615266.1">
    <property type="nucleotide sequence ID" value="NC_015161.1"/>
</dbReference>
<dbReference type="GO" id="GO:0008270">
    <property type="term" value="F:zinc ion binding"/>
    <property type="evidence" value="ECO:0007669"/>
    <property type="project" value="InterPro"/>
</dbReference>
<evidence type="ECO:0000256" key="8">
    <source>
        <dbReference type="ARBA" id="ARBA00022833"/>
    </source>
</evidence>
<dbReference type="Proteomes" id="UP000007718">
    <property type="component" value="Chromosome"/>
</dbReference>
<keyword evidence="8" id="KW-0862">Zinc</keyword>
<evidence type="ECO:0000256" key="6">
    <source>
        <dbReference type="ARBA" id="ARBA00022729"/>
    </source>
</evidence>
<feature type="chain" id="PRO_5003259464" description="carboxypeptidase T" evidence="14">
    <location>
        <begin position="27"/>
        <end position="662"/>
    </location>
</feature>
<dbReference type="Pfam" id="PF00246">
    <property type="entry name" value="Peptidase_M14"/>
    <property type="match status" value="1"/>
</dbReference>
<dbReference type="PROSITE" id="PS52035">
    <property type="entry name" value="PEPTIDASE_M14"/>
    <property type="match status" value="1"/>
</dbReference>
<proteinExistence type="inferred from homology"/>
<dbReference type="KEGG" id="dpt:Deipr_1520"/>
<name>F0RK12_DEIPM</name>
<dbReference type="GO" id="GO:0006508">
    <property type="term" value="P:proteolysis"/>
    <property type="evidence" value="ECO:0007669"/>
    <property type="project" value="UniProtKB-KW"/>
</dbReference>
<dbReference type="STRING" id="693977.Deipr_1520"/>
<reference evidence="17" key="1">
    <citation type="submission" date="2011-02" db="EMBL/GenBank/DDBJ databases">
        <title>The complete sequence of chromosome of Deinococcus proteolyticus DSM 20540.</title>
        <authorList>
            <consortium name="US DOE Joint Genome Institute (JGI-PGF)"/>
            <person name="Lucas S."/>
            <person name="Copeland A."/>
            <person name="Lapidus A."/>
            <person name="Bruce D."/>
            <person name="Goodwin L."/>
            <person name="Pitluck S."/>
            <person name="Kyrpides N."/>
            <person name="Mavromatis K."/>
            <person name="Pagani I."/>
            <person name="Ivanova N."/>
            <person name="Ovchinnikova G."/>
            <person name="Zeytun A."/>
            <person name="Detter J.C."/>
            <person name="Han C."/>
            <person name="Land M."/>
            <person name="Hauser L."/>
            <person name="Markowitz V."/>
            <person name="Cheng J.-F."/>
            <person name="Hugenholtz P."/>
            <person name="Woyke T."/>
            <person name="Wu D."/>
            <person name="Pukall R."/>
            <person name="Steenblock K."/>
            <person name="Brambilla E."/>
            <person name="Klenk H.-P."/>
            <person name="Eisen J.A."/>
        </authorList>
    </citation>
    <scope>NUCLEOTIDE SEQUENCE [LARGE SCALE GENOMIC DNA]</scope>
    <source>
        <strain evidence="17">ATCC 35074 / DSM 20540 / JCM 6276 / NBRC 101906 / NCIMB 13154 / VKM Ac-1939 / CCM 2703 / MRP</strain>
    </source>
</reference>
<dbReference type="SUPFAM" id="SSF53187">
    <property type="entry name" value="Zn-dependent exopeptidases"/>
    <property type="match status" value="1"/>
</dbReference>
<dbReference type="HOGENOM" id="CLU_022371_0_0_0"/>
<keyword evidence="4" id="KW-0645">Protease</keyword>
<dbReference type="Gene3D" id="3.40.630.10">
    <property type="entry name" value="Zn peptidases"/>
    <property type="match status" value="1"/>
</dbReference>
<feature type="region of interest" description="Disordered" evidence="13">
    <location>
        <begin position="22"/>
        <end position="45"/>
    </location>
</feature>
<evidence type="ECO:0000313" key="16">
    <source>
        <dbReference type="EMBL" id="ADY26658.1"/>
    </source>
</evidence>
<evidence type="ECO:0000256" key="12">
    <source>
        <dbReference type="PROSITE-ProRule" id="PRU01379"/>
    </source>
</evidence>
<evidence type="ECO:0000256" key="5">
    <source>
        <dbReference type="ARBA" id="ARBA00022723"/>
    </source>
</evidence>
<accession>F0RK12</accession>
<organism evidence="16 17">
    <name type="scientific">Deinococcus proteolyticus (strain ATCC 35074 / DSM 20540 / JCM 6276 / NBRC 101906 / NCIMB 13154 / VKM Ac-1939 / CCM 2703 / MRP)</name>
    <dbReference type="NCBI Taxonomy" id="693977"/>
    <lineage>
        <taxon>Bacteria</taxon>
        <taxon>Thermotogati</taxon>
        <taxon>Deinococcota</taxon>
        <taxon>Deinococci</taxon>
        <taxon>Deinococcales</taxon>
        <taxon>Deinococcaceae</taxon>
        <taxon>Deinococcus</taxon>
    </lineage>
</organism>
<evidence type="ECO:0000256" key="11">
    <source>
        <dbReference type="ARBA" id="ARBA00066554"/>
    </source>
</evidence>
<comment type="similarity">
    <text evidence="2 12">Belongs to the peptidase M14 family.</text>
</comment>
<keyword evidence="7 16" id="KW-0378">Hydrolase</keyword>
<evidence type="ECO:0000313" key="17">
    <source>
        <dbReference type="Proteomes" id="UP000007718"/>
    </source>
</evidence>
<evidence type="ECO:0000259" key="15">
    <source>
        <dbReference type="PROSITE" id="PS52035"/>
    </source>
</evidence>
<feature type="domain" description="Peptidase M14" evidence="15">
    <location>
        <begin position="145"/>
        <end position="445"/>
    </location>
</feature>
<evidence type="ECO:0000256" key="13">
    <source>
        <dbReference type="SAM" id="MobiDB-lite"/>
    </source>
</evidence>
<dbReference type="PANTHER" id="PTHR11705">
    <property type="entry name" value="PROTEASE FAMILY M14 CARBOXYPEPTIDASE A,B"/>
    <property type="match status" value="1"/>
</dbReference>
<dbReference type="FunFam" id="3.40.630.10:FF:000084">
    <property type="entry name" value="Carboxypeptidase B2"/>
    <property type="match status" value="1"/>
</dbReference>
<evidence type="ECO:0000256" key="14">
    <source>
        <dbReference type="SAM" id="SignalP"/>
    </source>
</evidence>
<comment type="cofactor">
    <cofactor evidence="1">
        <name>Zn(2+)</name>
        <dbReference type="ChEBI" id="CHEBI:29105"/>
    </cofactor>
</comment>
<gene>
    <name evidence="16" type="ordered locus">Deipr_1520</name>
</gene>
<dbReference type="PROSITE" id="PS51257">
    <property type="entry name" value="PROKAR_LIPOPROTEIN"/>
    <property type="match status" value="1"/>
</dbReference>
<reference evidence="16 17" key="2">
    <citation type="journal article" date="2012" name="Stand. Genomic Sci.">
        <title>Complete genome sequence of the orange-red pigmented, radioresistant Deinococcus proteolyticus type strain (MRP(T)).</title>
        <authorList>
            <person name="Copeland A."/>
            <person name="Zeytun A."/>
            <person name="Yassawong M."/>
            <person name="Nolan M."/>
            <person name="Lucas S."/>
            <person name="Hammon N."/>
            <person name="Deshpande S."/>
            <person name="Cheng J.F."/>
            <person name="Han C."/>
            <person name="Tapia R."/>
            <person name="Goodwin L.A."/>
            <person name="Pitluck S."/>
            <person name="Mavromatis K."/>
            <person name="Liolios K."/>
            <person name="Pagani I."/>
            <person name="Ivanova N."/>
            <person name="Mikhailova N."/>
            <person name="Pati A."/>
            <person name="Chen A."/>
            <person name="Palaniappan K."/>
            <person name="Land M."/>
            <person name="Hauser L."/>
            <person name="Jeffries C.D."/>
            <person name="Brambilla E.M."/>
            <person name="Rohde M."/>
            <person name="Sikorski J."/>
            <person name="Pukall R."/>
            <person name="Goker M."/>
            <person name="Detter J.C."/>
            <person name="Woyke T."/>
            <person name="Bristow J."/>
            <person name="Eisen J.A."/>
            <person name="Markowitz V."/>
            <person name="Hugenholtz P."/>
            <person name="Kyrpides N.C."/>
            <person name="Klenk H.P."/>
            <person name="Lapidus A."/>
        </authorList>
    </citation>
    <scope>NUCLEOTIDE SEQUENCE [LARGE SCALE GENOMIC DNA]</scope>
    <source>
        <strain evidence="17">ATCC 35074 / DSM 20540 / JCM 6276 / NBRC 101906 / NCIMB 13154 / VKM Ac-1939 / CCM 2703 / MRP</strain>
    </source>
</reference>
<evidence type="ECO:0000256" key="9">
    <source>
        <dbReference type="ARBA" id="ARBA00023049"/>
    </source>
</evidence>
<sequence length="662" mass="70515">MKKMFGMVSLLTAGLTLSACSSTAPAPATGSPAQEPAAAPARTPATEAECAAFDRSPSGEVFARVDYTDIEDAFKVAISFEPWEFNREQKFLTLAVTQEQFEQLRASGEQLGFRVSIDEQLTEQQSALARGEGLGAQAISGQYPCFRTVQETYAAAQSIVQRYPNLATWRSFGQTANGNPIYELVLTNKSVGGTKPKVMFNSALHAREYATAELNLRFAERLVAGYGVDPDITWMLDSQEFHLILMTNPDGRAKAEQGQLWRKNVNTRFCPTSKPGVDLNRNFAVRWNTGGSSADPCNETFRGPSAGSEAETQALQNLMKANFPDRRSDSLDAAAPLDTAGIYIDIHSYSRLNLWPWGSVQQSPANGAALENLGRKFSYYNGHDPMQAIGLYPTSGSTDEYLYGTLGVAAFTFELGDAFFENCSRFTSDILPRNLNALMYAAKVARAPYQLAGGPDTVNVALSGTTLSATVTDTQAVGASAQGIRSAEYFIDTPPWAGGTAIPMTAADGSFGSTSEAVRASVNTAGLSQGRHLIYMRGTDSGGNTGPVSAVFLDVGGTSPAPTPPAGNTYTGTVSSGTSSYQPGTGGFSSTGGTLRGQLSGPSGTDFDLYLQKLSGGSWTTVARSELETSSESITYAAASGTYRWQVYAYSGSGSYTLTEQR</sequence>
<keyword evidence="3 16" id="KW-0121">Carboxypeptidase</keyword>
<dbReference type="eggNOG" id="COG1404">
    <property type="taxonomic scope" value="Bacteria"/>
</dbReference>
<dbReference type="SMART" id="SM00631">
    <property type="entry name" value="Zn_pept"/>
    <property type="match status" value="1"/>
</dbReference>
<protein>
    <recommendedName>
        <fullName evidence="11">carboxypeptidase T</fullName>
        <ecNumber evidence="11">3.4.17.18</ecNumber>
    </recommendedName>
</protein>
<dbReference type="PRINTS" id="PR00765">
    <property type="entry name" value="CRBOXYPTASEA"/>
</dbReference>
<evidence type="ECO:0000256" key="1">
    <source>
        <dbReference type="ARBA" id="ARBA00001947"/>
    </source>
</evidence>
<feature type="region of interest" description="Disordered" evidence="13">
    <location>
        <begin position="574"/>
        <end position="599"/>
    </location>
</feature>
<dbReference type="EMBL" id="CP002536">
    <property type="protein sequence ID" value="ADY26658.1"/>
    <property type="molecule type" value="Genomic_DNA"/>
</dbReference>
<keyword evidence="17" id="KW-1185">Reference proteome</keyword>
<dbReference type="EC" id="3.4.17.18" evidence="11"/>
<keyword evidence="6 14" id="KW-0732">Signal</keyword>
<evidence type="ECO:0000256" key="7">
    <source>
        <dbReference type="ARBA" id="ARBA00022801"/>
    </source>
</evidence>
<comment type="catalytic activity">
    <reaction evidence="10">
        <text>Releases a C-terminal residue, which may be hydrophobic or positively charged.</text>
        <dbReference type="EC" id="3.4.17.18"/>
    </reaction>
</comment>
<evidence type="ECO:0000256" key="4">
    <source>
        <dbReference type="ARBA" id="ARBA00022670"/>
    </source>
</evidence>
<dbReference type="GO" id="GO:0004181">
    <property type="term" value="F:metallocarboxypeptidase activity"/>
    <property type="evidence" value="ECO:0007669"/>
    <property type="project" value="InterPro"/>
</dbReference>
<dbReference type="InterPro" id="IPR000834">
    <property type="entry name" value="Peptidase_M14"/>
</dbReference>
<dbReference type="SUPFAM" id="SSF89260">
    <property type="entry name" value="Collagen-binding domain"/>
    <property type="match status" value="1"/>
</dbReference>
<evidence type="ECO:0000256" key="2">
    <source>
        <dbReference type="ARBA" id="ARBA00005988"/>
    </source>
</evidence>
<evidence type="ECO:0000256" key="10">
    <source>
        <dbReference type="ARBA" id="ARBA00050859"/>
    </source>
</evidence>
<feature type="signal peptide" evidence="14">
    <location>
        <begin position="1"/>
        <end position="26"/>
    </location>
</feature>
<dbReference type="AlphaFoldDB" id="F0RK12"/>
<dbReference type="eggNOG" id="COG2866">
    <property type="taxonomic scope" value="Bacteria"/>
</dbReference>
<keyword evidence="5" id="KW-0479">Metal-binding</keyword>
<feature type="active site" description="Proton donor/acceptor" evidence="12">
    <location>
        <position position="414"/>
    </location>
</feature>
<keyword evidence="9" id="KW-0482">Metalloprotease</keyword>
<dbReference type="Gene3D" id="2.60.120.380">
    <property type="match status" value="1"/>
</dbReference>
<dbReference type="PANTHER" id="PTHR11705:SF119">
    <property type="entry name" value="OS02G0119300 PROTEIN"/>
    <property type="match status" value="1"/>
</dbReference>